<evidence type="ECO:0000313" key="4">
    <source>
        <dbReference type="EMBL" id="TXC79303.1"/>
    </source>
</evidence>
<evidence type="ECO:0000313" key="3">
    <source>
        <dbReference type="EMBL" id="MEM5338301.1"/>
    </source>
</evidence>
<gene>
    <name evidence="4" type="ORF">FRZ40_33435</name>
    <name evidence="3" type="ORF">V4C56_01515</name>
</gene>
<protein>
    <recommendedName>
        <fullName evidence="7">DUF4148 domain-containing protein</fullName>
    </recommendedName>
</protein>
<name>A0A5C6V172_9BURK</name>
<proteinExistence type="predicted"/>
<evidence type="ECO:0000313" key="6">
    <source>
        <dbReference type="Proteomes" id="UP001481677"/>
    </source>
</evidence>
<reference evidence="3 6" key="3">
    <citation type="submission" date="2024-01" db="EMBL/GenBank/DDBJ databases">
        <title>The diversity of rhizobia nodulating Mimosa spp. in eleven states of Brazil covering several biomes is determined by host plant, location, and edaphic factors.</title>
        <authorList>
            <person name="Rouws L."/>
            <person name="Barauna A."/>
            <person name="Beukes C."/>
            <person name="De Faria S.M."/>
            <person name="Gross E."/>
            <person name="Dos Reis Junior F.B."/>
            <person name="Simon M."/>
            <person name="Maluk M."/>
            <person name="Odee D.W."/>
            <person name="Kenicer G."/>
            <person name="Young J.P.W."/>
            <person name="Reis V.M."/>
            <person name="Zilli J."/>
            <person name="James E.K."/>
        </authorList>
    </citation>
    <scope>NUCLEOTIDE SEQUENCE [LARGE SCALE GENOMIC DNA]</scope>
    <source>
        <strain evidence="3 6">JPY530</strain>
    </source>
</reference>
<keyword evidence="6" id="KW-1185">Reference proteome</keyword>
<dbReference type="RefSeq" id="WP_147237068.1">
    <property type="nucleotide sequence ID" value="NZ_JAZHFZ010000001.1"/>
</dbReference>
<dbReference type="Proteomes" id="UP000321776">
    <property type="component" value="Unassembled WGS sequence"/>
</dbReference>
<reference evidence="4 5" key="1">
    <citation type="journal article" date="2018" name="Int. J. Syst. Evol. Microbiol.">
        <title>Paraburkholderia azotifigens sp. nov., a nitrogen-fixing bacterium isolated from paddy soil.</title>
        <authorList>
            <person name="Choi G.M."/>
            <person name="Im W.T."/>
        </authorList>
    </citation>
    <scope>NUCLEOTIDE SEQUENCE [LARGE SCALE GENOMIC DNA]</scope>
    <source>
        <strain evidence="4 5">NF 2-5-3</strain>
    </source>
</reference>
<comment type="caution">
    <text evidence="4">The sequence shown here is derived from an EMBL/GenBank/DDBJ whole genome shotgun (WGS) entry which is preliminary data.</text>
</comment>
<dbReference type="Proteomes" id="UP001481677">
    <property type="component" value="Unassembled WGS sequence"/>
</dbReference>
<accession>A0A5C6V172</accession>
<dbReference type="EMBL" id="JAZHGA010000001">
    <property type="protein sequence ID" value="MEM5338301.1"/>
    <property type="molecule type" value="Genomic_DNA"/>
</dbReference>
<evidence type="ECO:0000256" key="1">
    <source>
        <dbReference type="SAM" id="MobiDB-lite"/>
    </source>
</evidence>
<sequence>MKQLLLSLVVTAGVAAMSSAYAQDTPTDSHPMDQTQAQSASPATDTGQGGVNWGSAAQGARNTQETRQDVRQQLIQSERDGQLEQLNRTTYKGN</sequence>
<keyword evidence="2" id="KW-0732">Signal</keyword>
<dbReference type="EMBL" id="VOQS01000005">
    <property type="protein sequence ID" value="TXC79303.1"/>
    <property type="molecule type" value="Genomic_DNA"/>
</dbReference>
<evidence type="ECO:0000313" key="5">
    <source>
        <dbReference type="Proteomes" id="UP000321776"/>
    </source>
</evidence>
<feature type="compositionally biased region" description="Polar residues" evidence="1">
    <location>
        <begin position="84"/>
        <end position="94"/>
    </location>
</feature>
<evidence type="ECO:0008006" key="7">
    <source>
        <dbReference type="Google" id="ProtNLM"/>
    </source>
</evidence>
<reference evidence="4" key="2">
    <citation type="submission" date="2019-08" db="EMBL/GenBank/DDBJ databases">
        <authorList>
            <person name="Im W.-T."/>
        </authorList>
    </citation>
    <scope>NUCLEOTIDE SEQUENCE</scope>
    <source>
        <strain evidence="4">NF 2-5-3</strain>
    </source>
</reference>
<feature type="chain" id="PRO_5023147007" description="DUF4148 domain-containing protein" evidence="2">
    <location>
        <begin position="23"/>
        <end position="94"/>
    </location>
</feature>
<organism evidence="4 5">
    <name type="scientific">Paraburkholderia azotifigens</name>
    <dbReference type="NCBI Taxonomy" id="2057004"/>
    <lineage>
        <taxon>Bacteria</taxon>
        <taxon>Pseudomonadati</taxon>
        <taxon>Pseudomonadota</taxon>
        <taxon>Betaproteobacteria</taxon>
        <taxon>Burkholderiales</taxon>
        <taxon>Burkholderiaceae</taxon>
        <taxon>Paraburkholderia</taxon>
    </lineage>
</organism>
<feature type="signal peptide" evidence="2">
    <location>
        <begin position="1"/>
        <end position="22"/>
    </location>
</feature>
<evidence type="ECO:0000256" key="2">
    <source>
        <dbReference type="SAM" id="SignalP"/>
    </source>
</evidence>
<dbReference type="AlphaFoldDB" id="A0A5C6V172"/>
<feature type="compositionally biased region" description="Polar residues" evidence="1">
    <location>
        <begin position="22"/>
        <end position="46"/>
    </location>
</feature>
<feature type="region of interest" description="Disordered" evidence="1">
    <location>
        <begin position="22"/>
        <end position="94"/>
    </location>
</feature>